<protein>
    <recommendedName>
        <fullName evidence="4">Addiction module protein</fullName>
    </recommendedName>
</protein>
<evidence type="ECO:0008006" key="4">
    <source>
        <dbReference type="Google" id="ProtNLM"/>
    </source>
</evidence>
<dbReference type="RefSeq" id="WP_345735433.1">
    <property type="nucleotide sequence ID" value="NZ_BAABIA010000002.1"/>
</dbReference>
<keyword evidence="1" id="KW-0175">Coiled coil</keyword>
<comment type="caution">
    <text evidence="2">The sequence shown here is derived from an EMBL/GenBank/DDBJ whole genome shotgun (WGS) entry which is preliminary data.</text>
</comment>
<dbReference type="EMBL" id="BAABIA010000002">
    <property type="protein sequence ID" value="GAA5136528.1"/>
    <property type="molecule type" value="Genomic_DNA"/>
</dbReference>
<gene>
    <name evidence="2" type="ORF">GCM10023213_11710</name>
</gene>
<dbReference type="InterPro" id="IPR013406">
    <property type="entry name" value="CHP02574_addiction_mod"/>
</dbReference>
<sequence>MTLADFSQVRALPVREKLLLVDEIWESMMDVESELEVLDAEKRELNARWERFEKDPLRALTLEEFQARINAKRI</sequence>
<evidence type="ECO:0000313" key="3">
    <source>
        <dbReference type="Proteomes" id="UP001499852"/>
    </source>
</evidence>
<proteinExistence type="predicted"/>
<evidence type="ECO:0000313" key="2">
    <source>
        <dbReference type="EMBL" id="GAA5136528.1"/>
    </source>
</evidence>
<accession>A0ABP9NY24</accession>
<evidence type="ECO:0000256" key="1">
    <source>
        <dbReference type="SAM" id="Coils"/>
    </source>
</evidence>
<dbReference type="Pfam" id="PF09720">
    <property type="entry name" value="Unstab_antitox"/>
    <property type="match status" value="1"/>
</dbReference>
<organism evidence="2 3">
    <name type="scientific">Prosthecobacter algae</name>
    <dbReference type="NCBI Taxonomy" id="1144682"/>
    <lineage>
        <taxon>Bacteria</taxon>
        <taxon>Pseudomonadati</taxon>
        <taxon>Verrucomicrobiota</taxon>
        <taxon>Verrucomicrobiia</taxon>
        <taxon>Verrucomicrobiales</taxon>
        <taxon>Verrucomicrobiaceae</taxon>
        <taxon>Prosthecobacter</taxon>
    </lineage>
</organism>
<name>A0ABP9NY24_9BACT</name>
<reference evidence="3" key="1">
    <citation type="journal article" date="2019" name="Int. J. Syst. Evol. Microbiol.">
        <title>The Global Catalogue of Microorganisms (GCM) 10K type strain sequencing project: providing services to taxonomists for standard genome sequencing and annotation.</title>
        <authorList>
            <consortium name="The Broad Institute Genomics Platform"/>
            <consortium name="The Broad Institute Genome Sequencing Center for Infectious Disease"/>
            <person name="Wu L."/>
            <person name="Ma J."/>
        </authorList>
    </citation>
    <scope>NUCLEOTIDE SEQUENCE [LARGE SCALE GENOMIC DNA]</scope>
    <source>
        <strain evidence="3">JCM 18053</strain>
    </source>
</reference>
<dbReference type="NCBIfam" id="TIGR02574">
    <property type="entry name" value="stabl_TIGR02574"/>
    <property type="match status" value="1"/>
</dbReference>
<feature type="coiled-coil region" evidence="1">
    <location>
        <begin position="28"/>
        <end position="55"/>
    </location>
</feature>
<dbReference type="Proteomes" id="UP001499852">
    <property type="component" value="Unassembled WGS sequence"/>
</dbReference>
<keyword evidence="3" id="KW-1185">Reference proteome</keyword>